<proteinExistence type="predicted"/>
<name>A0A1R3H3V8_9ROSI</name>
<reference evidence="2" key="1">
    <citation type="submission" date="2013-09" db="EMBL/GenBank/DDBJ databases">
        <title>Corchorus olitorius genome sequencing.</title>
        <authorList>
            <person name="Alam M."/>
            <person name="Haque M.S."/>
            <person name="Islam M.S."/>
            <person name="Emdad E.M."/>
            <person name="Islam M.M."/>
            <person name="Ahmed B."/>
            <person name="Halim A."/>
            <person name="Hossen Q.M.M."/>
            <person name="Hossain M.Z."/>
            <person name="Ahmed R."/>
            <person name="Khan M.M."/>
            <person name="Islam R."/>
            <person name="Rashid M.M."/>
            <person name="Khan S.A."/>
            <person name="Rahman M.S."/>
            <person name="Alam M."/>
            <person name="Yahiya A.S."/>
            <person name="Khan M.S."/>
            <person name="Azam M.S."/>
            <person name="Haque T."/>
            <person name="Lashkar M.Z.H."/>
            <person name="Akhand A.I."/>
            <person name="Morshed G."/>
            <person name="Roy S."/>
            <person name="Uddin K.S."/>
            <person name="Rabeya T."/>
            <person name="Hossain A.S."/>
            <person name="Chowdhury A."/>
            <person name="Snigdha A.R."/>
            <person name="Mortoza M.S."/>
            <person name="Matin S.A."/>
            <person name="Hoque S.M.E."/>
            <person name="Islam M.K."/>
            <person name="Roy D.K."/>
            <person name="Haider R."/>
            <person name="Moosa M.M."/>
            <person name="Elias S.M."/>
            <person name="Hasan A.M."/>
            <person name="Jahan S."/>
            <person name="Shafiuddin M."/>
            <person name="Mahmood N."/>
            <person name="Shommy N.S."/>
        </authorList>
    </citation>
    <scope>NUCLEOTIDE SEQUENCE [LARGE SCALE GENOMIC DNA]</scope>
    <source>
        <strain evidence="2">cv. O-4</strain>
    </source>
</reference>
<dbReference type="OrthoDB" id="10360373at2759"/>
<comment type="caution">
    <text evidence="1">The sequence shown here is derived from an EMBL/GenBank/DDBJ whole genome shotgun (WGS) entry which is preliminary data.</text>
</comment>
<dbReference type="EMBL" id="AWUE01020863">
    <property type="protein sequence ID" value="OMO65012.1"/>
    <property type="molecule type" value="Genomic_DNA"/>
</dbReference>
<dbReference type="Proteomes" id="UP000187203">
    <property type="component" value="Unassembled WGS sequence"/>
</dbReference>
<organism evidence="1 2">
    <name type="scientific">Corchorus olitorius</name>
    <dbReference type="NCBI Taxonomy" id="93759"/>
    <lineage>
        <taxon>Eukaryota</taxon>
        <taxon>Viridiplantae</taxon>
        <taxon>Streptophyta</taxon>
        <taxon>Embryophyta</taxon>
        <taxon>Tracheophyta</taxon>
        <taxon>Spermatophyta</taxon>
        <taxon>Magnoliopsida</taxon>
        <taxon>eudicotyledons</taxon>
        <taxon>Gunneridae</taxon>
        <taxon>Pentapetalae</taxon>
        <taxon>rosids</taxon>
        <taxon>malvids</taxon>
        <taxon>Malvales</taxon>
        <taxon>Malvaceae</taxon>
        <taxon>Grewioideae</taxon>
        <taxon>Apeibeae</taxon>
        <taxon>Corchorus</taxon>
    </lineage>
</organism>
<gene>
    <name evidence="1" type="ORF">COLO4_31616</name>
</gene>
<evidence type="ECO:0000313" key="1">
    <source>
        <dbReference type="EMBL" id="OMO65012.1"/>
    </source>
</evidence>
<accession>A0A1R3H3V8</accession>
<sequence>MDVFLSQGLSIGEWLKTSHLQLWRFGHDDQVIGFGEDFQRLCRVLAKKLNDLHTVIQFSGCIEEDEESFLNNILVHESYKIELKLHPGTDIYDGMLKDLKGFIKLIKYIGDNHRPEGMNLPIEYNQFFELVDEFKDLLNQTNLRPNMYNDFRDAELWIFNFPAFLESHEKFCIIEKLQKISDHKVFEKLNPEWVDVITHDDYYSTDEVINESSISDYDAANGKFAGFLKKFMYSKERPTAVAKYFQDFFPYAFGELHIGVYKYLPRRNEQFSLVCLLLESTSFIGGLAADSA</sequence>
<dbReference type="AlphaFoldDB" id="A0A1R3H3V8"/>
<protein>
    <submittedName>
        <fullName evidence="1">Uncharacterized protein</fullName>
    </submittedName>
</protein>
<evidence type="ECO:0000313" key="2">
    <source>
        <dbReference type="Proteomes" id="UP000187203"/>
    </source>
</evidence>
<keyword evidence="2" id="KW-1185">Reference proteome</keyword>